<organism evidence="1 3">
    <name type="scientific">Methanobacterium veterum</name>
    <dbReference type="NCBI Taxonomy" id="408577"/>
    <lineage>
        <taxon>Archaea</taxon>
        <taxon>Methanobacteriati</taxon>
        <taxon>Methanobacteriota</taxon>
        <taxon>Methanomada group</taxon>
        <taxon>Methanobacteria</taxon>
        <taxon>Methanobacteriales</taxon>
        <taxon>Methanobacteriaceae</taxon>
        <taxon>Methanobacterium</taxon>
    </lineage>
</organism>
<dbReference type="Proteomes" id="UP001074446">
    <property type="component" value="Unassembled WGS sequence"/>
</dbReference>
<evidence type="ECO:0000313" key="3">
    <source>
        <dbReference type="Proteomes" id="UP001068021"/>
    </source>
</evidence>
<proteinExistence type="predicted"/>
<dbReference type="RefSeq" id="WP_048079900.1">
    <property type="nucleotide sequence ID" value="NZ_JAPVER010000018.1"/>
</dbReference>
<dbReference type="EMBL" id="JAPVER010000018">
    <property type="protein sequence ID" value="MCZ3364549.1"/>
    <property type="molecule type" value="Genomic_DNA"/>
</dbReference>
<comment type="caution">
    <text evidence="1">The sequence shown here is derived from an EMBL/GenBank/DDBJ whole genome shotgun (WGS) entry which is preliminary data.</text>
</comment>
<keyword evidence="3" id="KW-1185">Reference proteome</keyword>
<dbReference type="AlphaFoldDB" id="A0A9E4ZSX9"/>
<gene>
    <name evidence="2" type="ORF">O3H35_06630</name>
    <name evidence="1" type="ORF">O3H54_01515</name>
</gene>
<evidence type="ECO:0000313" key="1">
    <source>
        <dbReference type="EMBL" id="MCZ3364549.1"/>
    </source>
</evidence>
<protein>
    <submittedName>
        <fullName evidence="1">Uncharacterized protein</fullName>
    </submittedName>
</protein>
<accession>A0A9E4ZSX9</accession>
<evidence type="ECO:0000313" key="2">
    <source>
        <dbReference type="EMBL" id="MCZ3372303.1"/>
    </source>
</evidence>
<sequence>MENYALKKEYTGILNISSKQGDNITHEDKEKLKDQIKGQTVDMCGTPYVIVDSWIDGEDIWYKAVVSG</sequence>
<name>A0A9E4ZSX9_9EURY</name>
<dbReference type="EMBL" id="JAPVES010000030">
    <property type="protein sequence ID" value="MCZ3372303.1"/>
    <property type="molecule type" value="Genomic_DNA"/>
</dbReference>
<dbReference type="Proteomes" id="UP001068021">
    <property type="component" value="Unassembled WGS sequence"/>
</dbReference>
<reference evidence="1" key="1">
    <citation type="submission" date="2022-12" db="EMBL/GenBank/DDBJ databases">
        <title>Reclassification of two methanogenic archaea species isolated from the Kolyma lowland permafrost.</title>
        <authorList>
            <person name="Trubitsyn V.E."/>
            <person name="Rivkina E.M."/>
            <person name="Shcherbakova V.A."/>
        </authorList>
    </citation>
    <scope>NUCLEOTIDE SEQUENCE</scope>
    <source>
        <strain evidence="1">M2</strain>
        <strain evidence="2">MK4</strain>
    </source>
</reference>